<keyword evidence="3" id="KW-1185">Reference proteome</keyword>
<name>A0A219B466_9SPHN</name>
<dbReference type="Proteomes" id="UP000198462">
    <property type="component" value="Unassembled WGS sequence"/>
</dbReference>
<evidence type="ECO:0000256" key="1">
    <source>
        <dbReference type="SAM" id="MobiDB-lite"/>
    </source>
</evidence>
<accession>A0A219B466</accession>
<protein>
    <submittedName>
        <fullName evidence="2">Uncharacterized protein</fullName>
    </submittedName>
</protein>
<dbReference type="Gene3D" id="2.10.10.90">
    <property type="match status" value="1"/>
</dbReference>
<evidence type="ECO:0000313" key="3">
    <source>
        <dbReference type="Proteomes" id="UP000198462"/>
    </source>
</evidence>
<proteinExistence type="predicted"/>
<comment type="caution">
    <text evidence="2">The sequence shown here is derived from an EMBL/GenBank/DDBJ whole genome shotgun (WGS) entry which is preliminary data.</text>
</comment>
<dbReference type="RefSeq" id="WP_088711695.1">
    <property type="nucleotide sequence ID" value="NZ_NFZT01000001.1"/>
</dbReference>
<dbReference type="AlphaFoldDB" id="A0A219B466"/>
<dbReference type="EMBL" id="NFZT01000001">
    <property type="protein sequence ID" value="OWV32906.1"/>
    <property type="molecule type" value="Genomic_DNA"/>
</dbReference>
<gene>
    <name evidence="2" type="ORF">B5C34_05190</name>
</gene>
<dbReference type="OrthoDB" id="7595359at2"/>
<organism evidence="2 3">
    <name type="scientific">Pacificimonas flava</name>
    <dbReference type="NCBI Taxonomy" id="1234595"/>
    <lineage>
        <taxon>Bacteria</taxon>
        <taxon>Pseudomonadati</taxon>
        <taxon>Pseudomonadota</taxon>
        <taxon>Alphaproteobacteria</taxon>
        <taxon>Sphingomonadales</taxon>
        <taxon>Sphingosinicellaceae</taxon>
        <taxon>Pacificimonas</taxon>
    </lineage>
</organism>
<evidence type="ECO:0000313" key="2">
    <source>
        <dbReference type="EMBL" id="OWV32906.1"/>
    </source>
</evidence>
<sequence length="902" mass="94628">MSAAIALLTLRPRDPSTGAVTPICIAAGGARDPYPQGDPPTWAGLAEVPEIGAELSYDSQRLGGEMAPRQFTAVWTPGDAARTALARDLYWPGAEAVLERRVEGVSGAATRILTGRVTAESWRDGQLSLTIADRVADLAVPLIGTSFSGTGDLEGDEGAEGRLKRRSFGTVHNVELLPLIAAENLYEAGDPARPLQAFGEIRDRGYPADAAKIQEVSWQGSMAATLAALRAVDLGEGTTHLGAAAPSIACVKWWTRPSGPLTADIEGETEGGFAETAAEIAAQLIAAGGGPALAAGTLAAATAARPGAAGLHVGKAATVAEILQLLLSGVSLFWRVTPDGEIELGEWTFGAPEAAFSSEGYERLQTFAPVAAVDLGYRQNYRVHSGGEIVDAAAQRFVGPFDETREYRRGDIASEEGSLYEYIHPEPAAGTSLDDAARWKEVLLAETGLRFRGVWSSANIAYLTNDFVTHENKSWRAKADHVSGPSLAPPNGTYWELVLEGGTTPITFDASPPVISLSLDELGQPIDPLPRYSVLKVFQGEEEITGDASLSALVDTNCDAAIFGTTFRLDDIDTGDTEGSMQALLYARGQTREVRIDWVGARHGEKGDEGTSPFRITADPPVILIEADENGYPVSGSLPALTTLTAKRGSEDITASASYSAVQGAGCVADEADETLSVISVSAESGSISILVSHQGESDRFFVPFRVVKKGEAGDDGGETRFAYKRSTSPDPAKPGSTTSWPPSGWVSDPALASGLGPLFIVAGERAQGGSFYVTVKPVLHEPLPYDAAFVAVNLGFGTSSIIEFALAAGESRTVYAQASLPTPTGSGGFSCEIEYGEINGAWTADAGETETYSSGSPAVATHTLIITNSSSVTKSFRIRGTILRSNTGTGPVNQAESQLRV</sequence>
<feature type="compositionally biased region" description="Polar residues" evidence="1">
    <location>
        <begin position="726"/>
        <end position="742"/>
    </location>
</feature>
<reference evidence="3" key="1">
    <citation type="submission" date="2017-05" db="EMBL/GenBank/DDBJ databases">
        <authorList>
            <person name="Lin X."/>
        </authorList>
    </citation>
    <scope>NUCLEOTIDE SEQUENCE [LARGE SCALE GENOMIC DNA]</scope>
    <source>
        <strain evidence="3">JLT2012</strain>
    </source>
</reference>
<feature type="region of interest" description="Disordered" evidence="1">
    <location>
        <begin position="718"/>
        <end position="745"/>
    </location>
</feature>